<comment type="caution">
    <text evidence="6">The sequence shown here is derived from an EMBL/GenBank/DDBJ whole genome shotgun (WGS) entry which is preliminary data.</text>
</comment>
<gene>
    <name evidence="6" type="ORF">IX84_03800</name>
</gene>
<proteinExistence type="predicted"/>
<comment type="subcellular location">
    <subcellularLocation>
        <location evidence="1">Membrane</location>
    </subcellularLocation>
</comment>
<dbReference type="GO" id="GO:0016787">
    <property type="term" value="F:hydrolase activity"/>
    <property type="evidence" value="ECO:0007669"/>
    <property type="project" value="InterPro"/>
</dbReference>
<evidence type="ECO:0000256" key="2">
    <source>
        <dbReference type="ARBA" id="ARBA00023136"/>
    </source>
</evidence>
<accession>A0A098SBA1</accession>
<keyword evidence="7" id="KW-1185">Reference proteome</keyword>
<reference evidence="6 7" key="1">
    <citation type="journal article" date="2014" name="Int. J. Syst. Evol. Microbiol.">
        <title>Phaeodactylibacter xiamenensis gen. nov., sp. nov., a member of the family Saprospiraceae isolated from the marine alga Phaeodactylum tricornutum.</title>
        <authorList>
            <person name="Chen Z.Jr."/>
            <person name="Lei X."/>
            <person name="Lai Q."/>
            <person name="Li Y."/>
            <person name="Zhang B."/>
            <person name="Zhang J."/>
            <person name="Zhang H."/>
            <person name="Yang L."/>
            <person name="Zheng W."/>
            <person name="Tian Y."/>
            <person name="Yu Z."/>
            <person name="Xu H.Jr."/>
            <person name="Zheng T."/>
        </authorList>
    </citation>
    <scope>NUCLEOTIDE SEQUENCE [LARGE SCALE GENOMIC DNA]</scope>
    <source>
        <strain evidence="6 7">KD52</strain>
    </source>
</reference>
<sequence length="1245" mass="142691">MRKPTRPLFHLILFLGLTSCANYQLNYSPEASNWAAESPPPDQPLMHTVFLVGDAGKDSNPALDLLQYKVQNAGKESTVLFLGDNIYPNGMAPKSGADRAQDEERLKAQLNTVLDYEGNVFFIAGNHDWDKYGIDGLKRQKKFIEKYLNREDVFFPDPGCGDPEEIEINDKLVIVLIDSEWYLSDWDKDYQVNAGCEVKSRAVFAEFMVEAVKGNRNKDVLIAMHHPPYSTGPHGGQFTFKQHLFPLTEFVEPLYLPLPVVGSIFQFLRGTVGHRQDLIHPKYQELSDIVVGAARRNGSFVIASGHEHSLQYIEQDEQSFIVSGAGSKTTATNARNGGQFAYGHLGFAQLDYYEDGSAWVKYWVPDAEEPLGKLVFQKQVQPPLPKVVEDSPESFEPLQDSITVKVSENDFERGRLWDWFWGKHYRGAYNATVKLPVLDLTRYKGGVRPVKRGGGYQTNSLRLEGADGRQYALRSIDKDASRTLGYPFNESFVTAVLEDNFSAAHPFASIATADLAKAAGIYYTQPKMFYLPRQPALGIYNEDYAGALYTVEERPDDEVWNDYEQFGAPKRIRSTLDTRERIQEDHDEQIDYPFVVRNRLFDVLIGDWDRHDDQWRWSEIDSGEVDYYRPIPRDRDQAFSNYDGLILELAKGTTPDIKKLKAYRGDENRLEWLVYNGRHFDRTFLSGADWPVWEAEARHLKEQLTDEVIEEAFKNNWPGPVYQLNAPDIIQKLKARRDNFMEIARKYYELMAKEVDIVGTFKRDLFVIERMDDGRTRIRAYDTNSKSEKELKFYDRTFLPEETKEIAVYGLTDQDVFRVKGTCRNNCIKVRMIGGVGQDILEDESNGKGLIYYDAKNEGNLLQSGSKAKVKRRFDPAFNIYDRESNDYNFNYTSLLPAAGFNPDDGILLGLSAAYTTYGFKKDPYASQHKIDMKFATGTNGFTLDYQGEFIDLFGPFELGLDAEYQTPLYSRNFYGLGNESINIENLLDDEALNYNRIKQRVIRVMPSFMRRLNAQSRVLVGPTFESIEVERTEGRYIDEIGNRFQDELFDGLEFAGLRFLLDYRTRDNNAIPTRGLGFFLEGGWKQQLEEGRKNFAYLNTSFSAYQRIDRRGKLVFATRLEFQHRFNEDYEFYQGATLGGPGEGANFRGFRRDRFIGSTAFVHNTDLRWKTITSENPTLPFSLGLMAGFDHGRVWLRGEDSEVWHYSYGGGIWLSPFDLFVVSGGVYRGDNKDNRVVVTGGFFF</sequence>
<feature type="domain" description="Bacterial surface antigen (D15)" evidence="5">
    <location>
        <begin position="959"/>
        <end position="1234"/>
    </location>
</feature>
<evidence type="ECO:0000313" key="6">
    <source>
        <dbReference type="EMBL" id="KGE89441.1"/>
    </source>
</evidence>
<dbReference type="Pfam" id="PF01103">
    <property type="entry name" value="Omp85"/>
    <property type="match status" value="1"/>
</dbReference>
<dbReference type="AlphaFoldDB" id="A0A098SBA1"/>
<dbReference type="PROSITE" id="PS51257">
    <property type="entry name" value="PROKAR_LIPOPROTEIN"/>
    <property type="match status" value="1"/>
</dbReference>
<dbReference type="Pfam" id="PF00149">
    <property type="entry name" value="Metallophos"/>
    <property type="match status" value="1"/>
</dbReference>
<keyword evidence="2" id="KW-0472">Membrane</keyword>
<feature type="chain" id="PRO_5001940072" description="Calcineurin-like phosphoesterase domain-containing protein" evidence="3">
    <location>
        <begin position="24"/>
        <end position="1245"/>
    </location>
</feature>
<dbReference type="OrthoDB" id="333971at2"/>
<dbReference type="InterPro" id="IPR004843">
    <property type="entry name" value="Calcineurin-like_PHP"/>
</dbReference>
<evidence type="ECO:0000256" key="3">
    <source>
        <dbReference type="SAM" id="SignalP"/>
    </source>
</evidence>
<dbReference type="InterPro" id="IPR000184">
    <property type="entry name" value="Bac_surfAg_D15"/>
</dbReference>
<dbReference type="SUPFAM" id="SSF56300">
    <property type="entry name" value="Metallo-dependent phosphatases"/>
    <property type="match status" value="1"/>
</dbReference>
<dbReference type="Proteomes" id="UP000029736">
    <property type="component" value="Unassembled WGS sequence"/>
</dbReference>
<organism evidence="6 7">
    <name type="scientific">Phaeodactylibacter xiamenensis</name>
    <dbReference type="NCBI Taxonomy" id="1524460"/>
    <lineage>
        <taxon>Bacteria</taxon>
        <taxon>Pseudomonadati</taxon>
        <taxon>Bacteroidota</taxon>
        <taxon>Saprospiria</taxon>
        <taxon>Saprospirales</taxon>
        <taxon>Haliscomenobacteraceae</taxon>
        <taxon>Phaeodactylibacter</taxon>
    </lineage>
</organism>
<dbReference type="GO" id="GO:0019867">
    <property type="term" value="C:outer membrane"/>
    <property type="evidence" value="ECO:0007669"/>
    <property type="project" value="InterPro"/>
</dbReference>
<evidence type="ECO:0008006" key="8">
    <source>
        <dbReference type="Google" id="ProtNLM"/>
    </source>
</evidence>
<protein>
    <recommendedName>
        <fullName evidence="8">Calcineurin-like phosphoesterase domain-containing protein</fullName>
    </recommendedName>
</protein>
<evidence type="ECO:0000256" key="1">
    <source>
        <dbReference type="ARBA" id="ARBA00004370"/>
    </source>
</evidence>
<dbReference type="Gene3D" id="3.60.21.10">
    <property type="match status" value="1"/>
</dbReference>
<dbReference type="STRING" id="1524460.IX84_03800"/>
<keyword evidence="3" id="KW-0732">Signal</keyword>
<dbReference type="InterPro" id="IPR029052">
    <property type="entry name" value="Metallo-depent_PP-like"/>
</dbReference>
<name>A0A098SBA1_9BACT</name>
<evidence type="ECO:0000259" key="5">
    <source>
        <dbReference type="Pfam" id="PF01103"/>
    </source>
</evidence>
<feature type="domain" description="Calcineurin-like phosphoesterase" evidence="4">
    <location>
        <begin position="49"/>
        <end position="241"/>
    </location>
</feature>
<dbReference type="RefSeq" id="WP_044216593.1">
    <property type="nucleotide sequence ID" value="NZ_JBKAGJ010000019.1"/>
</dbReference>
<evidence type="ECO:0000259" key="4">
    <source>
        <dbReference type="Pfam" id="PF00149"/>
    </source>
</evidence>
<feature type="signal peptide" evidence="3">
    <location>
        <begin position="1"/>
        <end position="23"/>
    </location>
</feature>
<evidence type="ECO:0000313" key="7">
    <source>
        <dbReference type="Proteomes" id="UP000029736"/>
    </source>
</evidence>
<dbReference type="Gene3D" id="2.40.160.50">
    <property type="entry name" value="membrane protein fhac: a member of the omp85/tpsb transporter family"/>
    <property type="match status" value="1"/>
</dbReference>
<dbReference type="EMBL" id="JPOS01000010">
    <property type="protein sequence ID" value="KGE89441.1"/>
    <property type="molecule type" value="Genomic_DNA"/>
</dbReference>